<organism evidence="1 2">
    <name type="scientific">Blepharisma stoltei</name>
    <dbReference type="NCBI Taxonomy" id="1481888"/>
    <lineage>
        <taxon>Eukaryota</taxon>
        <taxon>Sar</taxon>
        <taxon>Alveolata</taxon>
        <taxon>Ciliophora</taxon>
        <taxon>Postciliodesmatophora</taxon>
        <taxon>Heterotrichea</taxon>
        <taxon>Heterotrichida</taxon>
        <taxon>Blepharismidae</taxon>
        <taxon>Blepharisma</taxon>
    </lineage>
</organism>
<evidence type="ECO:0000313" key="2">
    <source>
        <dbReference type="Proteomes" id="UP001162131"/>
    </source>
</evidence>
<proteinExistence type="predicted"/>
<gene>
    <name evidence="1" type="ORF">BSTOLATCC_MIC39820</name>
</gene>
<reference evidence="1" key="1">
    <citation type="submission" date="2021-09" db="EMBL/GenBank/DDBJ databases">
        <authorList>
            <consortium name="AG Swart"/>
            <person name="Singh M."/>
            <person name="Singh A."/>
            <person name="Seah K."/>
            <person name="Emmerich C."/>
        </authorList>
    </citation>
    <scope>NUCLEOTIDE SEQUENCE</scope>
    <source>
        <strain evidence="1">ATCC30299</strain>
    </source>
</reference>
<evidence type="ECO:0008006" key="3">
    <source>
        <dbReference type="Google" id="ProtNLM"/>
    </source>
</evidence>
<dbReference type="EMBL" id="CAJZBQ010000039">
    <property type="protein sequence ID" value="CAG9325659.1"/>
    <property type="molecule type" value="Genomic_DNA"/>
</dbReference>
<accession>A0AAU9JFG4</accession>
<dbReference type="AlphaFoldDB" id="A0AAU9JFG4"/>
<keyword evidence="2" id="KW-1185">Reference proteome</keyword>
<evidence type="ECO:0000313" key="1">
    <source>
        <dbReference type="EMBL" id="CAG9325659.1"/>
    </source>
</evidence>
<name>A0AAU9JFG4_9CILI</name>
<comment type="caution">
    <text evidence="1">The sequence shown here is derived from an EMBL/GenBank/DDBJ whole genome shotgun (WGS) entry which is preliminary data.</text>
</comment>
<protein>
    <recommendedName>
        <fullName evidence="3">Integrase catalytic domain-containing protein</fullName>
    </recommendedName>
</protein>
<sequence>MDQYFNLDLAIDYFMTYYNKQKVHKTTGFRPEILFFETNEQVFLSVVENVKKKKHEREIEKFNQKIENNGIYFMDYLTNQSEFKMEKYFIEELQA</sequence>
<dbReference type="Proteomes" id="UP001162131">
    <property type="component" value="Unassembled WGS sequence"/>
</dbReference>